<gene>
    <name evidence="2" type="ORF">LEN_0074</name>
</gene>
<reference evidence="2 3" key="1">
    <citation type="journal article" date="2017" name="DNA Res.">
        <title>Complete genome sequence and expression profile of the commercial lytic enzyme producer Lysobacter enzymogenes M497-1.</title>
        <authorList>
            <person name="Takami H."/>
            <person name="Toyoda A."/>
            <person name="Uchiyama I."/>
            <person name="Itoh T."/>
            <person name="Takaki Y."/>
            <person name="Arai W."/>
            <person name="Nishi S."/>
            <person name="Kawai M."/>
            <person name="Shinya K."/>
            <person name="Ikeda H."/>
        </authorList>
    </citation>
    <scope>NUCLEOTIDE SEQUENCE [LARGE SCALE GENOMIC DNA]</scope>
    <source>
        <strain evidence="2 3">M497-1</strain>
    </source>
</reference>
<proteinExistence type="predicted"/>
<dbReference type="Pfam" id="PF12893">
    <property type="entry name" value="Lumazine_bd_2"/>
    <property type="match status" value="1"/>
</dbReference>
<dbReference type="InterPro" id="IPR032710">
    <property type="entry name" value="NTF2-like_dom_sf"/>
</dbReference>
<organism evidence="2 3">
    <name type="scientific">Lysobacter enzymogenes</name>
    <dbReference type="NCBI Taxonomy" id="69"/>
    <lineage>
        <taxon>Bacteria</taxon>
        <taxon>Pseudomonadati</taxon>
        <taxon>Pseudomonadota</taxon>
        <taxon>Gammaproteobacteria</taxon>
        <taxon>Lysobacterales</taxon>
        <taxon>Lysobacteraceae</taxon>
        <taxon>Lysobacter</taxon>
    </lineage>
</organism>
<sequence>MTASTSLRFIAVAALATAASAAFADTPAAADTPTPTIDPATRTAIEATCFDYLDGQLEGDPERVARSLHPDLAKRRALGETADEKFGLRRMSKEELVDLTRRGALKTPKAQWNRSCTALDVAGNAAVARAETPWFVDFFHLGKFGDRWIIVNALWYSKPKPAQQ</sequence>
<dbReference type="RefSeq" id="WP_096376206.1">
    <property type="nucleotide sequence ID" value="NZ_AP014940.1"/>
</dbReference>
<dbReference type="EMBL" id="AP014940">
    <property type="protein sequence ID" value="BAV95561.1"/>
    <property type="molecule type" value="Genomic_DNA"/>
</dbReference>
<evidence type="ECO:0000313" key="2">
    <source>
        <dbReference type="EMBL" id="BAV95561.1"/>
    </source>
</evidence>
<dbReference type="SUPFAM" id="SSF54427">
    <property type="entry name" value="NTF2-like"/>
    <property type="match status" value="1"/>
</dbReference>
<dbReference type="AlphaFoldDB" id="A0AAU9AME4"/>
<dbReference type="Gene3D" id="3.10.450.50">
    <property type="match status" value="1"/>
</dbReference>
<name>A0AAU9AME4_LYSEN</name>
<feature type="signal peptide" evidence="1">
    <location>
        <begin position="1"/>
        <end position="24"/>
    </location>
</feature>
<evidence type="ECO:0000256" key="1">
    <source>
        <dbReference type="SAM" id="SignalP"/>
    </source>
</evidence>
<dbReference type="InterPro" id="IPR039437">
    <property type="entry name" value="FrzH/put_lumazine-bd"/>
</dbReference>
<feature type="chain" id="PRO_5043930615" description="Nuclear transport factor 2 family protein" evidence="1">
    <location>
        <begin position="25"/>
        <end position="164"/>
    </location>
</feature>
<dbReference type="GeneID" id="83062015"/>
<evidence type="ECO:0000313" key="3">
    <source>
        <dbReference type="Proteomes" id="UP000218824"/>
    </source>
</evidence>
<evidence type="ECO:0008006" key="4">
    <source>
        <dbReference type="Google" id="ProtNLM"/>
    </source>
</evidence>
<dbReference type="Proteomes" id="UP000218824">
    <property type="component" value="Chromosome"/>
</dbReference>
<protein>
    <recommendedName>
        <fullName evidence="4">Nuclear transport factor 2 family protein</fullName>
    </recommendedName>
</protein>
<keyword evidence="1" id="KW-0732">Signal</keyword>
<accession>A0AAU9AME4</accession>
<dbReference type="KEGG" id="lem:LEN_0074"/>